<dbReference type="RefSeq" id="WP_066379921.1">
    <property type="nucleotide sequence ID" value="NZ_LTAZ01000003.1"/>
</dbReference>
<reference evidence="1 2" key="1">
    <citation type="submission" date="2016-02" db="EMBL/GenBank/DDBJ databases">
        <title>Genome sequence of Halalkalicoccus paucihalophilus DSM 24557.</title>
        <authorList>
            <person name="Poehlein A."/>
            <person name="Daniel R."/>
        </authorList>
    </citation>
    <scope>NUCLEOTIDE SEQUENCE [LARGE SCALE GENOMIC DNA]</scope>
    <source>
        <strain evidence="1 2">DSM 24557</strain>
    </source>
</reference>
<dbReference type="PATRIC" id="fig|1008153.3.peg.848"/>
<dbReference type="InterPro" id="IPR009097">
    <property type="entry name" value="Cyclic_Pdiesterase"/>
</dbReference>
<organism evidence="1 2">
    <name type="scientific">Halalkalicoccus paucihalophilus</name>
    <dbReference type="NCBI Taxonomy" id="1008153"/>
    <lineage>
        <taxon>Archaea</taxon>
        <taxon>Methanobacteriati</taxon>
        <taxon>Methanobacteriota</taxon>
        <taxon>Stenosarchaea group</taxon>
        <taxon>Halobacteria</taxon>
        <taxon>Halobacteriales</taxon>
        <taxon>Halococcaceae</taxon>
        <taxon>Halalkalicoccus</taxon>
    </lineage>
</organism>
<gene>
    <name evidence="1" type="ORF">HAPAU_08460</name>
</gene>
<proteinExistence type="predicted"/>
<accession>A0A151AH20</accession>
<dbReference type="SUPFAM" id="SSF55144">
    <property type="entry name" value="LigT-like"/>
    <property type="match status" value="1"/>
</dbReference>
<sequence length="169" mass="18958">MPISLNVPVPGQVKRLAGGLEPDLYTFEHVRRRLTLGIKRFGERTPMEYARLVPAVRQTIAATPPFEARITGIETFEAPTKGDSPVVYLAVESPLLRELNARLSETFGAIEGIDGEDYVPHVTLARGGTRAERERLRDRQIEPVTWDVNELVLWDATHEEVATRFSLPV</sequence>
<evidence type="ECO:0000313" key="1">
    <source>
        <dbReference type="EMBL" id="KYH26958.1"/>
    </source>
</evidence>
<keyword evidence="1" id="KW-0436">Ligase</keyword>
<dbReference type="Pfam" id="PF13563">
    <property type="entry name" value="2_5_RNA_ligase2"/>
    <property type="match status" value="1"/>
</dbReference>
<name>A0A151AH20_9EURY</name>
<comment type="caution">
    <text evidence="1">The sequence shown here is derived from an EMBL/GenBank/DDBJ whole genome shotgun (WGS) entry which is preliminary data.</text>
</comment>
<dbReference type="Proteomes" id="UP000075321">
    <property type="component" value="Unassembled WGS sequence"/>
</dbReference>
<dbReference type="OrthoDB" id="200286at2157"/>
<dbReference type="Gene3D" id="3.90.1140.10">
    <property type="entry name" value="Cyclic phosphodiesterase"/>
    <property type="match status" value="1"/>
</dbReference>
<evidence type="ECO:0000313" key="2">
    <source>
        <dbReference type="Proteomes" id="UP000075321"/>
    </source>
</evidence>
<dbReference type="AlphaFoldDB" id="A0A151AH20"/>
<dbReference type="GO" id="GO:0016874">
    <property type="term" value="F:ligase activity"/>
    <property type="evidence" value="ECO:0007669"/>
    <property type="project" value="UniProtKB-KW"/>
</dbReference>
<dbReference type="EMBL" id="LTAZ01000003">
    <property type="protein sequence ID" value="KYH26958.1"/>
    <property type="molecule type" value="Genomic_DNA"/>
</dbReference>
<protein>
    <submittedName>
        <fullName evidence="1">2',5' RNA ligase family</fullName>
    </submittedName>
</protein>
<keyword evidence="2" id="KW-1185">Reference proteome</keyword>